<evidence type="ECO:0000259" key="9">
    <source>
        <dbReference type="PROSITE" id="PS51373"/>
    </source>
</evidence>
<accession>A0A1T1HAY7</accession>
<dbReference type="AlphaFoldDB" id="A0A1T1HAY7"/>
<dbReference type="GO" id="GO:0046872">
    <property type="term" value="F:metal ion binding"/>
    <property type="evidence" value="ECO:0007669"/>
    <property type="project" value="UniProtKB-KW"/>
</dbReference>
<sequence>MDISRRTFLIMACTLPVTPFISHKALAAFPPLSERSAQAKARHYKSNVRRVRHPKYKKGQTCSNCQFFKFLDSGCQLFSSNSVAPAGWCQSWVLKS</sequence>
<evidence type="ECO:0000256" key="4">
    <source>
        <dbReference type="ARBA" id="ARBA00022723"/>
    </source>
</evidence>
<dbReference type="SUPFAM" id="SSF57652">
    <property type="entry name" value="HIPIP (high potential iron protein)"/>
    <property type="match status" value="1"/>
</dbReference>
<evidence type="ECO:0000256" key="5">
    <source>
        <dbReference type="ARBA" id="ARBA00022982"/>
    </source>
</evidence>
<name>A0A1T1HAY7_OCELI</name>
<dbReference type="RefSeq" id="WP_078319374.1">
    <property type="nucleotide sequence ID" value="NZ_FXTS01000003.1"/>
</dbReference>
<evidence type="ECO:0000256" key="8">
    <source>
        <dbReference type="RuleBase" id="RU000620"/>
    </source>
</evidence>
<dbReference type="Proteomes" id="UP000190064">
    <property type="component" value="Unassembled WGS sequence"/>
</dbReference>
<keyword evidence="2 8" id="KW-0813">Transport</keyword>
<keyword evidence="4 8" id="KW-0479">Metal-binding</keyword>
<comment type="subunit">
    <text evidence="8">Homodimer.</text>
</comment>
<evidence type="ECO:0000256" key="7">
    <source>
        <dbReference type="ARBA" id="ARBA00023014"/>
    </source>
</evidence>
<evidence type="ECO:0000313" key="11">
    <source>
        <dbReference type="Proteomes" id="UP000190064"/>
    </source>
</evidence>
<organism evidence="10 11">
    <name type="scientific">Oceanospirillum linum</name>
    <dbReference type="NCBI Taxonomy" id="966"/>
    <lineage>
        <taxon>Bacteria</taxon>
        <taxon>Pseudomonadati</taxon>
        <taxon>Pseudomonadota</taxon>
        <taxon>Gammaproteobacteria</taxon>
        <taxon>Oceanospirillales</taxon>
        <taxon>Oceanospirillaceae</taxon>
        <taxon>Oceanospirillum</taxon>
    </lineage>
</organism>
<dbReference type="PROSITE" id="PS51373">
    <property type="entry name" value="HIPIP"/>
    <property type="match status" value="1"/>
</dbReference>
<dbReference type="EMBL" id="MTSD02000003">
    <property type="protein sequence ID" value="OOV87024.1"/>
    <property type="molecule type" value="Genomic_DNA"/>
</dbReference>
<keyword evidence="3 8" id="KW-0004">4Fe-4S</keyword>
<keyword evidence="11" id="KW-1185">Reference proteome</keyword>
<evidence type="ECO:0000313" key="10">
    <source>
        <dbReference type="EMBL" id="OOV87024.1"/>
    </source>
</evidence>
<evidence type="ECO:0000256" key="6">
    <source>
        <dbReference type="ARBA" id="ARBA00023004"/>
    </source>
</evidence>
<comment type="similarity">
    <text evidence="8">Belongs to the high-potential iron-sulfur protein (HiPIP) family.</text>
</comment>
<evidence type="ECO:0000256" key="3">
    <source>
        <dbReference type="ARBA" id="ARBA00022485"/>
    </source>
</evidence>
<keyword evidence="7 8" id="KW-0411">Iron-sulfur</keyword>
<dbReference type="GO" id="GO:0009055">
    <property type="term" value="F:electron transfer activity"/>
    <property type="evidence" value="ECO:0007669"/>
    <property type="project" value="InterPro"/>
</dbReference>
<reference evidence="10" key="1">
    <citation type="submission" date="2017-02" db="EMBL/GenBank/DDBJ databases">
        <title>Draft Genome Sequence of the Salt Water Bacterium Oceanospirillum linum ATCC 11336.</title>
        <authorList>
            <person name="Trachtenberg A.M."/>
            <person name="Carney J.G."/>
            <person name="Linnane J.D."/>
            <person name="Rheaume B.A."/>
            <person name="Pitts N.L."/>
            <person name="Mykles D.L."/>
            <person name="Maclea K.S."/>
        </authorList>
    </citation>
    <scope>NUCLEOTIDE SEQUENCE [LARGE SCALE GENOMIC DNA]</scope>
    <source>
        <strain evidence="10">ATCC 11336</strain>
    </source>
</reference>
<dbReference type="GO" id="GO:0019646">
    <property type="term" value="P:aerobic electron transport chain"/>
    <property type="evidence" value="ECO:0007669"/>
    <property type="project" value="InterPro"/>
</dbReference>
<dbReference type="STRING" id="966.BTA35_0208410"/>
<keyword evidence="6 8" id="KW-0408">Iron</keyword>
<evidence type="ECO:0000256" key="1">
    <source>
        <dbReference type="ARBA" id="ARBA00002137"/>
    </source>
</evidence>
<dbReference type="InterPro" id="IPR000170">
    <property type="entry name" value="High_potential_FeS_prot"/>
</dbReference>
<feature type="domain" description="High potential iron-sulfur proteins family profile" evidence="9">
    <location>
        <begin position="26"/>
        <end position="96"/>
    </location>
</feature>
<proteinExistence type="inferred from homology"/>
<comment type="function">
    <text evidence="1 8">Specific class of high-redox-potential 4Fe-4S ferredoxins. Functions in anaerobic electron transport in most purple and in some other photosynthetic bacteria and in at least one genus (Paracoccus) of halophilic, denitrifying bacteria.</text>
</comment>
<gene>
    <name evidence="10" type="ORF">BTA35_0208410</name>
</gene>
<dbReference type="InterPro" id="IPR036369">
    <property type="entry name" value="HIPIP_sf"/>
</dbReference>
<keyword evidence="5 8" id="KW-0249">Electron transport</keyword>
<comment type="caution">
    <text evidence="10">The sequence shown here is derived from an EMBL/GenBank/DDBJ whole genome shotgun (WGS) entry which is preliminary data.</text>
</comment>
<dbReference type="Pfam" id="PF01355">
    <property type="entry name" value="HIPIP"/>
    <property type="match status" value="1"/>
</dbReference>
<dbReference type="Gene3D" id="4.10.490.10">
    <property type="entry name" value="High potential iron-sulphur protein"/>
    <property type="match status" value="1"/>
</dbReference>
<protein>
    <recommendedName>
        <fullName evidence="8">High-potential iron-sulfur protein</fullName>
        <shortName evidence="8">HiPIP</shortName>
    </recommendedName>
</protein>
<evidence type="ECO:0000256" key="2">
    <source>
        <dbReference type="ARBA" id="ARBA00022448"/>
    </source>
</evidence>
<dbReference type="GO" id="GO:0051539">
    <property type="term" value="F:4 iron, 4 sulfur cluster binding"/>
    <property type="evidence" value="ECO:0007669"/>
    <property type="project" value="UniProtKB-KW"/>
</dbReference>